<organism evidence="1">
    <name type="scientific">viral metagenome</name>
    <dbReference type="NCBI Taxonomy" id="1070528"/>
    <lineage>
        <taxon>unclassified sequences</taxon>
        <taxon>metagenomes</taxon>
        <taxon>organismal metagenomes</taxon>
    </lineage>
</organism>
<dbReference type="AlphaFoldDB" id="A0A6H1ZF68"/>
<protein>
    <submittedName>
        <fullName evidence="1">Uncharacterized protein</fullName>
    </submittedName>
</protein>
<reference evidence="1" key="1">
    <citation type="submission" date="2020-03" db="EMBL/GenBank/DDBJ databases">
        <title>The deep terrestrial virosphere.</title>
        <authorList>
            <person name="Holmfeldt K."/>
            <person name="Nilsson E."/>
            <person name="Simone D."/>
            <person name="Lopez-Fernandez M."/>
            <person name="Wu X."/>
            <person name="de Brujin I."/>
            <person name="Lundin D."/>
            <person name="Andersson A."/>
            <person name="Bertilsson S."/>
            <person name="Dopson M."/>
        </authorList>
    </citation>
    <scope>NUCLEOTIDE SEQUENCE</scope>
    <source>
        <strain evidence="1">TM448A00336</strain>
        <strain evidence="2">TM448B00512</strain>
    </source>
</reference>
<accession>A0A6H1ZF68</accession>
<proteinExistence type="predicted"/>
<dbReference type="EMBL" id="MT144004">
    <property type="protein sequence ID" value="QJA46178.1"/>
    <property type="molecule type" value="Genomic_DNA"/>
</dbReference>
<sequence length="199" mass="21901">MLKIKELPTDDQAVLHHQYPGQSAPQGAYLELDCDEETLCAATNGEIGNAMPVPVWHCRVRRYDLPSGALPADVNALMLDLVPLLERVLAGYSCEWDGSNHVGHLSGDAANAEQEIEHYIDEACLPRLTVWDASDWWTANGTESAIEDLGVTEQTTVEELTARIEAEDYADNGPVIVEGVEEFAAWLIEQAAELRVNED</sequence>
<evidence type="ECO:0000313" key="1">
    <source>
        <dbReference type="EMBL" id="QJA46178.1"/>
    </source>
</evidence>
<evidence type="ECO:0000313" key="2">
    <source>
        <dbReference type="EMBL" id="QJH95770.1"/>
    </source>
</evidence>
<gene>
    <name evidence="1" type="ORF">TM448A00336_0027</name>
    <name evidence="2" type="ORF">TM448B00512_0037</name>
</gene>
<name>A0A6H1ZF68_9ZZZZ</name>
<dbReference type="EMBL" id="MT144628">
    <property type="protein sequence ID" value="QJH95770.1"/>
    <property type="molecule type" value="Genomic_DNA"/>
</dbReference>